<feature type="domain" description="Sulfatase N-terminal" evidence="6">
    <location>
        <begin position="67"/>
        <end position="363"/>
    </location>
</feature>
<gene>
    <name evidence="7" type="ORF">SCF082_LOCUS27517</name>
</gene>
<dbReference type="SUPFAM" id="SSF53649">
    <property type="entry name" value="Alkaline phosphatase-like"/>
    <property type="match status" value="1"/>
</dbReference>
<evidence type="ECO:0000256" key="2">
    <source>
        <dbReference type="ARBA" id="ARBA00022723"/>
    </source>
</evidence>
<dbReference type="InterPro" id="IPR017850">
    <property type="entry name" value="Alkaline_phosphatase_core_sf"/>
</dbReference>
<dbReference type="Gene3D" id="3.40.720.10">
    <property type="entry name" value="Alkaline Phosphatase, subunit A"/>
    <property type="match status" value="1"/>
</dbReference>
<evidence type="ECO:0000256" key="5">
    <source>
        <dbReference type="SAM" id="MobiDB-lite"/>
    </source>
</evidence>
<keyword evidence="4" id="KW-0106">Calcium</keyword>
<dbReference type="InterPro" id="IPR050738">
    <property type="entry name" value="Sulfatase"/>
</dbReference>
<evidence type="ECO:0000256" key="1">
    <source>
        <dbReference type="ARBA" id="ARBA00008779"/>
    </source>
</evidence>
<evidence type="ECO:0000259" key="6">
    <source>
        <dbReference type="Pfam" id="PF00884"/>
    </source>
</evidence>
<comment type="similarity">
    <text evidence="1">Belongs to the sulfatase family.</text>
</comment>
<keyword evidence="3" id="KW-0378">Hydrolase</keyword>
<dbReference type="Gene3D" id="3.30.1120.10">
    <property type="match status" value="1"/>
</dbReference>
<evidence type="ECO:0000256" key="4">
    <source>
        <dbReference type="ARBA" id="ARBA00022837"/>
    </source>
</evidence>
<dbReference type="PROSITE" id="PS00149">
    <property type="entry name" value="SULFATASE_2"/>
    <property type="match status" value="1"/>
</dbReference>
<reference evidence="7 8" key="1">
    <citation type="submission" date="2024-02" db="EMBL/GenBank/DDBJ databases">
        <authorList>
            <person name="Chen Y."/>
            <person name="Shah S."/>
            <person name="Dougan E. K."/>
            <person name="Thang M."/>
            <person name="Chan C."/>
        </authorList>
    </citation>
    <scope>NUCLEOTIDE SEQUENCE [LARGE SCALE GENOMIC DNA]</scope>
</reference>
<evidence type="ECO:0000256" key="3">
    <source>
        <dbReference type="ARBA" id="ARBA00022801"/>
    </source>
</evidence>
<dbReference type="Pfam" id="PF00884">
    <property type="entry name" value="Sulfatase"/>
    <property type="match status" value="1"/>
</dbReference>
<dbReference type="InterPro" id="IPR024607">
    <property type="entry name" value="Sulfatase_CS"/>
</dbReference>
<sequence>GDRDSVGRLPAPRIVSIIRREDLSPRVQSGDDALSQFRCPWDAVRSMTVAIWFGATFALVAHATDRPNVIIIYTDDQGSLDARCYGADDLTTPAIDRLARDGVRFTQMYAPSAICSASRAGLMTGRFPARAGVPGNVSSAHGHAGMPTTEITIAEVLRDAGYATGHVGKWHLGYTPETMPNGQGFDSSFGHMGGCIDNYSHFFYWNGPNRHDLWRDGVEIWRDGEFFPELMVDECVRFIDGVGEKPFFLYWAINVPHYPMQGTARWRKHYRDLPAPRRMYAEFVSTMDECVGQVLEELDERGSERSEAAETRDRTGEPRGACLRGGLRVPSIVSWPGTVPAGEVRDQMAVGCDWYPTILDLIGLSAVTHHLDGKSLKKVILDDAPSPHERFYWRLGAGKRAQQAIREGEWKLLVNPRDTSGRGKLRPDDSVFLTNLVDDLEESRNVADEHPDVVSRLKGRIDEYEQSLAETDAQ</sequence>
<comment type="caution">
    <text evidence="7">The sequence shown here is derived from an EMBL/GenBank/DDBJ whole genome shotgun (WGS) entry which is preliminary data.</text>
</comment>
<evidence type="ECO:0000313" key="7">
    <source>
        <dbReference type="EMBL" id="CAK9049695.1"/>
    </source>
</evidence>
<feature type="region of interest" description="Disordered" evidence="5">
    <location>
        <begin position="299"/>
        <end position="320"/>
    </location>
</feature>
<feature type="compositionally biased region" description="Basic and acidic residues" evidence="5">
    <location>
        <begin position="300"/>
        <end position="317"/>
    </location>
</feature>
<feature type="non-terminal residue" evidence="7">
    <location>
        <position position="1"/>
    </location>
</feature>
<organism evidence="7 8">
    <name type="scientific">Durusdinium trenchii</name>
    <dbReference type="NCBI Taxonomy" id="1381693"/>
    <lineage>
        <taxon>Eukaryota</taxon>
        <taxon>Sar</taxon>
        <taxon>Alveolata</taxon>
        <taxon>Dinophyceae</taxon>
        <taxon>Suessiales</taxon>
        <taxon>Symbiodiniaceae</taxon>
        <taxon>Durusdinium</taxon>
    </lineage>
</organism>
<accession>A0ABP0ME14</accession>
<dbReference type="Proteomes" id="UP001642464">
    <property type="component" value="Unassembled WGS sequence"/>
</dbReference>
<dbReference type="EMBL" id="CAXAMM010021309">
    <property type="protein sequence ID" value="CAK9049695.1"/>
    <property type="molecule type" value="Genomic_DNA"/>
</dbReference>
<keyword evidence="2" id="KW-0479">Metal-binding</keyword>
<dbReference type="PANTHER" id="PTHR42693">
    <property type="entry name" value="ARYLSULFATASE FAMILY MEMBER"/>
    <property type="match status" value="1"/>
</dbReference>
<dbReference type="PANTHER" id="PTHR42693:SF53">
    <property type="entry name" value="ENDO-4-O-SULFATASE"/>
    <property type="match status" value="1"/>
</dbReference>
<protein>
    <submittedName>
        <fullName evidence="7">Arylsulfatase J (ASJ)</fullName>
    </submittedName>
</protein>
<dbReference type="InterPro" id="IPR000917">
    <property type="entry name" value="Sulfatase_N"/>
</dbReference>
<name>A0ABP0ME14_9DINO</name>
<evidence type="ECO:0000313" key="8">
    <source>
        <dbReference type="Proteomes" id="UP001642464"/>
    </source>
</evidence>
<proteinExistence type="inferred from homology"/>
<keyword evidence="8" id="KW-1185">Reference proteome</keyword>